<evidence type="ECO:0000313" key="6">
    <source>
        <dbReference type="Proteomes" id="UP000031668"/>
    </source>
</evidence>
<dbReference type="AlphaFoldDB" id="A0A0C2MKZ9"/>
<feature type="domain" description="Acetyl-CoA hydrolase/transferase C-terminal" evidence="4">
    <location>
        <begin position="328"/>
        <end position="482"/>
    </location>
</feature>
<organism evidence="5 6">
    <name type="scientific">Thelohanellus kitauei</name>
    <name type="common">Myxosporean</name>
    <dbReference type="NCBI Taxonomy" id="669202"/>
    <lineage>
        <taxon>Eukaryota</taxon>
        <taxon>Metazoa</taxon>
        <taxon>Cnidaria</taxon>
        <taxon>Myxozoa</taxon>
        <taxon>Myxosporea</taxon>
        <taxon>Bivalvulida</taxon>
        <taxon>Platysporina</taxon>
        <taxon>Myxobolidae</taxon>
        <taxon>Thelohanellus</taxon>
    </lineage>
</organism>
<comment type="caution">
    <text evidence="5">The sequence shown here is derived from an EMBL/GenBank/DDBJ whole genome shotgun (WGS) entry which is preliminary data.</text>
</comment>
<dbReference type="GO" id="GO:0006083">
    <property type="term" value="P:acetate metabolic process"/>
    <property type="evidence" value="ECO:0007669"/>
    <property type="project" value="InterPro"/>
</dbReference>
<dbReference type="InterPro" id="IPR003702">
    <property type="entry name" value="ActCoA_hydro_N"/>
</dbReference>
<evidence type="ECO:0000256" key="2">
    <source>
        <dbReference type="ARBA" id="ARBA00022679"/>
    </source>
</evidence>
<reference evidence="5 6" key="1">
    <citation type="journal article" date="2014" name="Genome Biol. Evol.">
        <title>The genome of the myxosporean Thelohanellus kitauei shows adaptations to nutrient acquisition within its fish host.</title>
        <authorList>
            <person name="Yang Y."/>
            <person name="Xiong J."/>
            <person name="Zhou Z."/>
            <person name="Huo F."/>
            <person name="Miao W."/>
            <person name="Ran C."/>
            <person name="Liu Y."/>
            <person name="Zhang J."/>
            <person name="Feng J."/>
            <person name="Wang M."/>
            <person name="Wang M."/>
            <person name="Wang L."/>
            <person name="Yao B."/>
        </authorList>
    </citation>
    <scope>NUCLEOTIDE SEQUENCE [LARGE SCALE GENOMIC DNA]</scope>
    <source>
        <strain evidence="5">Wuqing</strain>
    </source>
</reference>
<dbReference type="Proteomes" id="UP000031668">
    <property type="component" value="Unassembled WGS sequence"/>
</dbReference>
<keyword evidence="6" id="KW-1185">Reference proteome</keyword>
<dbReference type="EMBL" id="JWZT01005020">
    <property type="protein sequence ID" value="KII62286.1"/>
    <property type="molecule type" value="Genomic_DNA"/>
</dbReference>
<name>A0A0C2MKZ9_THEKT</name>
<accession>A0A0C2MKZ9</accession>
<feature type="domain" description="Acetyl-CoA hydrolase/transferase N-terminal" evidence="3">
    <location>
        <begin position="69"/>
        <end position="233"/>
    </location>
</feature>
<dbReference type="GO" id="GO:0008775">
    <property type="term" value="F:acetate CoA-transferase activity"/>
    <property type="evidence" value="ECO:0007669"/>
    <property type="project" value="InterPro"/>
</dbReference>
<dbReference type="PANTHER" id="PTHR21432">
    <property type="entry name" value="ACETYL-COA HYDROLASE-RELATED"/>
    <property type="match status" value="1"/>
</dbReference>
<dbReference type="PANTHER" id="PTHR21432:SF20">
    <property type="entry name" value="ACETYL-COA HYDROLASE"/>
    <property type="match status" value="1"/>
</dbReference>
<dbReference type="Pfam" id="PF02550">
    <property type="entry name" value="AcetylCoA_hydro"/>
    <property type="match status" value="1"/>
</dbReference>
<proteinExistence type="inferred from homology"/>
<sequence>MNNILRQTRNLCFKGKFSKTQEFLNPIPNRTPLYRHYPHGIQPNKEPKICDPLSALSHLKSGINSTSTIGDSVFVQGAAATPTILLNALKDTILSRNLRDLKAYHIHLEGETILTSKEMEGTRYHNSGRLRSNSLFTGPNCRKAIADGTADFVPVFLSQIPALFRRQYINLDFALIHVSQPDEHGYVSLGTSVDVALSAVETANVVIALVNKKMPRTFGDGTIHISNIDYVIFIDQDLHLAHDSVPSEEETQIGKYIADNLIEDGSTLQMGIGNVPTAVMTQIKEQRHIGLHSEMISDPVVDLIDVGIVDNSEKSIYRGLTVSSFCVGTKKLFNFIHNNPEIVMLDVSFTNDPFIVAQNPKVVSINSCLEIDLTGQVVSDSIGTRIYSGAGGQVDFVTGAILSRDGLGKSIITLQSQTSKGESKIVPFLKQGAGVITTRSHVHYIVTEYGIADLRGKNLLQRAHALIQIAHPNHRLALEKAAFERFNALPYV</sequence>
<dbReference type="OrthoDB" id="10250396at2759"/>
<evidence type="ECO:0000313" key="5">
    <source>
        <dbReference type="EMBL" id="KII62286.1"/>
    </source>
</evidence>
<dbReference type="Gene3D" id="3.40.1080.10">
    <property type="entry name" value="Glutaconate Coenzyme A-transferase"/>
    <property type="match status" value="1"/>
</dbReference>
<evidence type="ECO:0000259" key="4">
    <source>
        <dbReference type="Pfam" id="PF13336"/>
    </source>
</evidence>
<comment type="similarity">
    <text evidence="1">Belongs to the acetyl-CoA hydrolase/transferase family.</text>
</comment>
<dbReference type="InterPro" id="IPR026888">
    <property type="entry name" value="AcetylCoA_hyd_C"/>
</dbReference>
<protein>
    <submittedName>
        <fullName evidence="5">4-hydroxybutyrate coenzyme A transferase</fullName>
    </submittedName>
</protein>
<dbReference type="OMA" id="HSEMFAG"/>
<evidence type="ECO:0000256" key="1">
    <source>
        <dbReference type="ARBA" id="ARBA00009632"/>
    </source>
</evidence>
<evidence type="ECO:0000259" key="3">
    <source>
        <dbReference type="Pfam" id="PF02550"/>
    </source>
</evidence>
<dbReference type="Gene3D" id="3.40.1080.20">
    <property type="entry name" value="Acetyl-CoA hydrolase/transferase C-terminal domain"/>
    <property type="match status" value="1"/>
</dbReference>
<dbReference type="InterPro" id="IPR038460">
    <property type="entry name" value="AcetylCoA_hyd_C_sf"/>
</dbReference>
<dbReference type="SUPFAM" id="SSF100950">
    <property type="entry name" value="NagB/RpiA/CoA transferase-like"/>
    <property type="match status" value="2"/>
</dbReference>
<dbReference type="InterPro" id="IPR046433">
    <property type="entry name" value="ActCoA_hydro"/>
</dbReference>
<dbReference type="GO" id="GO:0005739">
    <property type="term" value="C:mitochondrion"/>
    <property type="evidence" value="ECO:0007669"/>
    <property type="project" value="TreeGrafter"/>
</dbReference>
<keyword evidence="2 5" id="KW-0808">Transferase</keyword>
<dbReference type="Gene3D" id="3.30.750.70">
    <property type="entry name" value="4-hydroxybutyrate coenzyme like domains"/>
    <property type="match status" value="1"/>
</dbReference>
<gene>
    <name evidence="5" type="ORF">RF11_07567</name>
</gene>
<dbReference type="InterPro" id="IPR037171">
    <property type="entry name" value="NagB/RpiA_transferase-like"/>
</dbReference>
<dbReference type="Pfam" id="PF13336">
    <property type="entry name" value="AcetylCoA_hyd_C"/>
    <property type="match status" value="1"/>
</dbReference>